<name>A0A5E4LS50_9ARCH</name>
<protein>
    <submittedName>
        <fullName evidence="1">Uncharacterized protein</fullName>
    </submittedName>
</protein>
<sequence length="598" mass="67585">MRENRALSRIEDMIRYPIAHTGEDAREVFREGLQLFQGLTDIGKYKVMRELAKDLSSIRSFVFESEHETRKLTVVATFFAEAATLLPKNEFGDTLSEPYQDIIHRLRDVAENNTHYDSNNEAQTGAKIACLHAIWNLGDGHTSFWVGDGSGPLTGHDLPTKLASIGIFLAEPFRENVSMDEHPWSVLREHLGEIGIDILRSPFEKKYEFFYMMLSDEDPAIVRKTLEILYHAPHLPPHFFIAASQIAEHRPDFTALGNMLQTVVHLNAQLTQADNSQFEAARHLLMIYQQNGMGHMVPLLQEVGQEMVSVFTEPACSISNDRETRRSTLVSLGIKMPGSGLPSPSSDVTELDEFKTADEETLDQLSPQHLIELTKRIWGGRSTITPEEEEQLDRIGAILLVKFRQIEEKQKALAVLISYSMAGIQVSGFRFNLPVRGGSVQTQRGYESLSIPELFEIWEKEHSKLWSDPNNEGVKAVFREISPVALSRSQNLDNLGLEDLRRLYLMVRGGRTDSPEYTAALDHLAQTGLALIKKDGLLQIPRPDIVDAPNLEEAARAFNRTPFTDISSIQATNYECRRISDYLHIFLSHVPERGDQHE</sequence>
<proteinExistence type="predicted"/>
<evidence type="ECO:0000313" key="1">
    <source>
        <dbReference type="EMBL" id="VVC04401.1"/>
    </source>
</evidence>
<organism evidence="1 2">
    <name type="scientific">Candidatus Bilamarchaeum dharawalense</name>
    <dbReference type="NCBI Taxonomy" id="2885759"/>
    <lineage>
        <taxon>Archaea</taxon>
        <taxon>Candidatus Micrarchaeota</taxon>
        <taxon>Candidatus Micrarchaeia</taxon>
        <taxon>Candidatus Anstonellales</taxon>
        <taxon>Candidatus Bilamarchaeaceae</taxon>
        <taxon>Candidatus Bilamarchaeum</taxon>
    </lineage>
</organism>
<dbReference type="EMBL" id="CABMJJ010000009">
    <property type="protein sequence ID" value="VVC04401.1"/>
    <property type="molecule type" value="Genomic_DNA"/>
</dbReference>
<gene>
    <name evidence="1" type="ORF">LFW2832_00926</name>
</gene>
<dbReference type="AlphaFoldDB" id="A0A5E4LS50"/>
<comment type="caution">
    <text evidence="1">The sequence shown here is derived from an EMBL/GenBank/DDBJ whole genome shotgun (WGS) entry which is preliminary data.</text>
</comment>
<dbReference type="Proteomes" id="UP000789941">
    <property type="component" value="Unassembled WGS sequence"/>
</dbReference>
<reference evidence="1 2" key="1">
    <citation type="submission" date="2019-08" db="EMBL/GenBank/DDBJ databases">
        <authorList>
            <person name="Vazquez-Campos X."/>
        </authorList>
    </citation>
    <scope>NUCLEOTIDE SEQUENCE [LARGE SCALE GENOMIC DNA]</scope>
    <source>
        <strain evidence="1">LFW-283_2</strain>
    </source>
</reference>
<accession>A0A5E4LS50</accession>
<evidence type="ECO:0000313" key="2">
    <source>
        <dbReference type="Proteomes" id="UP000789941"/>
    </source>
</evidence>